<dbReference type="Pfam" id="PF07996">
    <property type="entry name" value="T4SS"/>
    <property type="match status" value="1"/>
</dbReference>
<proteinExistence type="predicted"/>
<organism evidence="2 3">
    <name type="scientific">Fulvimarina endophytica</name>
    <dbReference type="NCBI Taxonomy" id="2293836"/>
    <lineage>
        <taxon>Bacteria</taxon>
        <taxon>Pseudomonadati</taxon>
        <taxon>Pseudomonadota</taxon>
        <taxon>Alphaproteobacteria</taxon>
        <taxon>Hyphomicrobiales</taxon>
        <taxon>Aurantimonadaceae</taxon>
        <taxon>Fulvimarina</taxon>
    </lineage>
</organism>
<dbReference type="Proteomes" id="UP000264310">
    <property type="component" value="Unassembled WGS sequence"/>
</dbReference>
<reference evidence="2 3" key="1">
    <citation type="submission" date="2018-08" db="EMBL/GenBank/DDBJ databases">
        <title>Fulvimarina sp. 85, whole genome shotgun sequence.</title>
        <authorList>
            <person name="Tuo L."/>
        </authorList>
    </citation>
    <scope>NUCLEOTIDE SEQUENCE [LARGE SCALE GENOMIC DNA]</scope>
    <source>
        <strain evidence="2 3">85</strain>
    </source>
</reference>
<evidence type="ECO:0000313" key="2">
    <source>
        <dbReference type="EMBL" id="RFC61912.1"/>
    </source>
</evidence>
<feature type="coiled-coil region" evidence="1">
    <location>
        <begin position="90"/>
        <end position="117"/>
    </location>
</feature>
<protein>
    <submittedName>
        <fullName evidence="2">Conjugal transfer protein TraF</fullName>
    </submittedName>
</protein>
<keyword evidence="3" id="KW-1185">Reference proteome</keyword>
<comment type="caution">
    <text evidence="2">The sequence shown here is derived from an EMBL/GenBank/DDBJ whole genome shotgun (WGS) entry which is preliminary data.</text>
</comment>
<evidence type="ECO:0000313" key="3">
    <source>
        <dbReference type="Proteomes" id="UP000264310"/>
    </source>
</evidence>
<dbReference type="SUPFAM" id="SSF101082">
    <property type="entry name" value="Typo IV secretion system protein TraC"/>
    <property type="match status" value="1"/>
</dbReference>
<sequence length="294" mass="31444">MPAFAQNRKLASTARVSYSAPRIAGKRRSSSAQSIFTTAAFASAMLISLIASVSSSPAQGVPVVDTQNIAQEIRQFQQMLEDFGIQTDQLDRLVEQINLLQDQIDQLEETYAALSGASNIVQMAMDGDLNGLLDAEFGDMIELASDIAKGDYSGLIGTAAPQLKTQMEAVLNEAGFDDDTIREMATSGEVTARNTATRATTGAVMSAAAANSHGDAGKSLERVEELVSMIPDQETLKESVDHNTRMTAELAIALTRMWELEAIQTVGAGQSGVVDAATIAEEQRFMDFTLPDLD</sequence>
<dbReference type="AlphaFoldDB" id="A0A371WY63"/>
<dbReference type="Gene3D" id="1.20.58.430">
    <property type="entry name" value="Type IV secretion system, VirB5-domain"/>
    <property type="match status" value="1"/>
</dbReference>
<evidence type="ECO:0000256" key="1">
    <source>
        <dbReference type="SAM" id="Coils"/>
    </source>
</evidence>
<accession>A0A371WY63</accession>
<gene>
    <name evidence="2" type="ORF">DYI37_18800</name>
</gene>
<keyword evidence="1" id="KW-0175">Coiled coil</keyword>
<dbReference type="InterPro" id="IPR023220">
    <property type="entry name" value="T4SS_VirB5-domain"/>
</dbReference>
<dbReference type="EMBL" id="QURL01000012">
    <property type="protein sequence ID" value="RFC61912.1"/>
    <property type="molecule type" value="Genomic_DNA"/>
</dbReference>
<dbReference type="OrthoDB" id="8100773at2"/>
<name>A0A371WY63_9HYPH</name>
<dbReference type="InterPro" id="IPR014158">
    <property type="entry name" value="T4SS_VirB5"/>
</dbReference>